<protein>
    <recommendedName>
        <fullName evidence="4">Peptidase S1 domain-containing protein</fullName>
    </recommendedName>
</protein>
<evidence type="ECO:0000256" key="2">
    <source>
        <dbReference type="ARBA" id="ARBA00024195"/>
    </source>
</evidence>
<keyword evidence="6" id="KW-1185">Reference proteome</keyword>
<keyword evidence="3" id="KW-0732">Signal</keyword>
<dbReference type="EMBL" id="JAVFWL010000001">
    <property type="protein sequence ID" value="KAK6731657.1"/>
    <property type="molecule type" value="Genomic_DNA"/>
</dbReference>
<dbReference type="PROSITE" id="PS50240">
    <property type="entry name" value="TRYPSIN_DOM"/>
    <property type="match status" value="1"/>
</dbReference>
<dbReference type="SUPFAM" id="SSF50494">
    <property type="entry name" value="Trypsin-like serine proteases"/>
    <property type="match status" value="1"/>
</dbReference>
<comment type="caution">
    <text evidence="5">The sequence shown here is derived from an EMBL/GenBank/DDBJ whole genome shotgun (WGS) entry which is preliminary data.</text>
</comment>
<evidence type="ECO:0000256" key="3">
    <source>
        <dbReference type="SAM" id="SignalP"/>
    </source>
</evidence>
<dbReference type="InterPro" id="IPR051487">
    <property type="entry name" value="Ser/Thr_Proteases_Immune/Dev"/>
</dbReference>
<dbReference type="InterPro" id="IPR001254">
    <property type="entry name" value="Trypsin_dom"/>
</dbReference>
<dbReference type="InterPro" id="IPR009003">
    <property type="entry name" value="Peptidase_S1_PA"/>
</dbReference>
<evidence type="ECO:0000259" key="4">
    <source>
        <dbReference type="PROSITE" id="PS50240"/>
    </source>
</evidence>
<dbReference type="InterPro" id="IPR005514">
    <property type="entry name" value="DUF316"/>
</dbReference>
<dbReference type="Proteomes" id="UP001303046">
    <property type="component" value="Unassembled WGS sequence"/>
</dbReference>
<dbReference type="InterPro" id="IPR043504">
    <property type="entry name" value="Peptidase_S1_PA_chymotrypsin"/>
</dbReference>
<feature type="chain" id="PRO_5045593954" description="Peptidase S1 domain-containing protein" evidence="3">
    <location>
        <begin position="23"/>
        <end position="336"/>
    </location>
</feature>
<comment type="similarity">
    <text evidence="2">Belongs to the peptidase S1 family. CLIP subfamily.</text>
</comment>
<dbReference type="PROSITE" id="PS00134">
    <property type="entry name" value="TRYPSIN_HIS"/>
    <property type="match status" value="1"/>
</dbReference>
<feature type="signal peptide" evidence="3">
    <location>
        <begin position="1"/>
        <end position="22"/>
    </location>
</feature>
<sequence length="336" mass="37939">MFNFLPFISTTLLLALFPFSHGSDIGKITEEENQRLIQECDPDVKKINKRMMNGKRFDSSQMRYTVMLEIQTLMPSRCSGVIISPKHVLTAAHCFITYGMCRSGPILEDGKLSTPEEIPVLVHYGGTCVEVREGGKCPKFALAKKVKVLHIGVPTRYFESRCRSGDIAIVEVAEIFEGKGSHYEHACLPSNVTKLAKKLSSAGYGYDPHHISVKEKYVERVWFTKERFCDPTVRAGKDAFCVLEKFQFACRGDSGSGVMQPANSEKDYVMGVLSRGLNCDDVDISLRRDPNPTREFRGSVMTNVRKYLNFICLHAGVCEKHLDQKNLVKQRIYDVY</sequence>
<organism evidence="5 6">
    <name type="scientific">Necator americanus</name>
    <name type="common">Human hookworm</name>
    <dbReference type="NCBI Taxonomy" id="51031"/>
    <lineage>
        <taxon>Eukaryota</taxon>
        <taxon>Metazoa</taxon>
        <taxon>Ecdysozoa</taxon>
        <taxon>Nematoda</taxon>
        <taxon>Chromadorea</taxon>
        <taxon>Rhabditida</taxon>
        <taxon>Rhabditina</taxon>
        <taxon>Rhabditomorpha</taxon>
        <taxon>Strongyloidea</taxon>
        <taxon>Ancylostomatidae</taxon>
        <taxon>Bunostominae</taxon>
        <taxon>Necator</taxon>
    </lineage>
</organism>
<proteinExistence type="inferred from homology"/>
<dbReference type="InterPro" id="IPR018114">
    <property type="entry name" value="TRYPSIN_HIS"/>
</dbReference>
<name>A0ABR1BZA7_NECAM</name>
<feature type="domain" description="Peptidase S1" evidence="4">
    <location>
        <begin position="51"/>
        <end position="311"/>
    </location>
</feature>
<reference evidence="5 6" key="1">
    <citation type="submission" date="2023-08" db="EMBL/GenBank/DDBJ databases">
        <title>A Necator americanus chromosomal reference genome.</title>
        <authorList>
            <person name="Ilik V."/>
            <person name="Petrzelkova K.J."/>
            <person name="Pardy F."/>
            <person name="Fuh T."/>
            <person name="Niatou-Singa F.S."/>
            <person name="Gouil Q."/>
            <person name="Baker L."/>
            <person name="Ritchie M.E."/>
            <person name="Jex A.R."/>
            <person name="Gazzola D."/>
            <person name="Li H."/>
            <person name="Toshio Fujiwara R."/>
            <person name="Zhan B."/>
            <person name="Aroian R.V."/>
            <person name="Pafco B."/>
            <person name="Schwarz E.M."/>
        </authorList>
    </citation>
    <scope>NUCLEOTIDE SEQUENCE [LARGE SCALE GENOMIC DNA]</scope>
    <source>
        <strain evidence="5 6">Aroian</strain>
        <tissue evidence="5">Whole animal</tissue>
    </source>
</reference>
<dbReference type="Pfam" id="PF03761">
    <property type="entry name" value="DUF316"/>
    <property type="match status" value="1"/>
</dbReference>
<evidence type="ECO:0000256" key="1">
    <source>
        <dbReference type="ARBA" id="ARBA00023157"/>
    </source>
</evidence>
<dbReference type="PANTHER" id="PTHR24256">
    <property type="entry name" value="TRYPTASE-RELATED"/>
    <property type="match status" value="1"/>
</dbReference>
<gene>
    <name evidence="5" type="primary">Necator_chrI.g3991</name>
    <name evidence="5" type="ORF">RB195_007862</name>
</gene>
<dbReference type="SMART" id="SM00020">
    <property type="entry name" value="Tryp_SPc"/>
    <property type="match status" value="1"/>
</dbReference>
<dbReference type="Gene3D" id="2.40.10.10">
    <property type="entry name" value="Trypsin-like serine proteases"/>
    <property type="match status" value="1"/>
</dbReference>
<keyword evidence="1" id="KW-1015">Disulfide bond</keyword>
<evidence type="ECO:0000313" key="5">
    <source>
        <dbReference type="EMBL" id="KAK6731657.1"/>
    </source>
</evidence>
<accession>A0ABR1BZA7</accession>
<evidence type="ECO:0000313" key="6">
    <source>
        <dbReference type="Proteomes" id="UP001303046"/>
    </source>
</evidence>